<keyword evidence="5 7" id="KW-0663">Pyridoxal phosphate</keyword>
<dbReference type="GO" id="GO:0030170">
    <property type="term" value="F:pyridoxal phosphate binding"/>
    <property type="evidence" value="ECO:0007669"/>
    <property type="project" value="InterPro"/>
</dbReference>
<organism evidence="9 10">
    <name type="scientific">Branchiostoma floridae</name>
    <name type="common">Florida lancelet</name>
    <name type="synonym">Amphioxus</name>
    <dbReference type="NCBI Taxonomy" id="7739"/>
    <lineage>
        <taxon>Eukaryota</taxon>
        <taxon>Metazoa</taxon>
        <taxon>Chordata</taxon>
        <taxon>Cephalochordata</taxon>
        <taxon>Leptocardii</taxon>
        <taxon>Amphioxiformes</taxon>
        <taxon>Branchiostomatidae</taxon>
        <taxon>Branchiostoma</taxon>
    </lineage>
</organism>
<keyword evidence="4" id="KW-0210">Decarboxylase</keyword>
<comment type="subunit">
    <text evidence="3">Homodimer.</text>
</comment>
<evidence type="ECO:0000313" key="10">
    <source>
        <dbReference type="RefSeq" id="XP_035700203.1"/>
    </source>
</evidence>
<evidence type="ECO:0000256" key="5">
    <source>
        <dbReference type="ARBA" id="ARBA00022898"/>
    </source>
</evidence>
<comment type="cofactor">
    <cofactor evidence="1 7 8">
        <name>pyridoxal 5'-phosphate</name>
        <dbReference type="ChEBI" id="CHEBI:597326"/>
    </cofactor>
</comment>
<dbReference type="GeneID" id="118432702"/>
<dbReference type="GO" id="GO:0016831">
    <property type="term" value="F:carboxy-lyase activity"/>
    <property type="evidence" value="ECO:0000318"/>
    <property type="project" value="GO_Central"/>
</dbReference>
<dbReference type="CDD" id="cd06450">
    <property type="entry name" value="DOPA_deC_like"/>
    <property type="match status" value="1"/>
</dbReference>
<dbReference type="SUPFAM" id="SSF53383">
    <property type="entry name" value="PLP-dependent transferases"/>
    <property type="match status" value="1"/>
</dbReference>
<dbReference type="KEGG" id="bfo:118432702"/>
<evidence type="ECO:0000256" key="8">
    <source>
        <dbReference type="RuleBase" id="RU000382"/>
    </source>
</evidence>
<dbReference type="Pfam" id="PF00282">
    <property type="entry name" value="Pyridoxal_deC"/>
    <property type="match status" value="1"/>
</dbReference>
<dbReference type="GO" id="GO:0005737">
    <property type="term" value="C:cytoplasm"/>
    <property type="evidence" value="ECO:0000318"/>
    <property type="project" value="GO_Central"/>
</dbReference>
<dbReference type="OMA" id="CVDLHKW"/>
<feature type="modified residue" description="N6-(pyridoxal phosphate)lysine" evidence="7">
    <location>
        <position position="355"/>
    </location>
</feature>
<dbReference type="Proteomes" id="UP000001554">
    <property type="component" value="Chromosome 16"/>
</dbReference>
<evidence type="ECO:0000256" key="2">
    <source>
        <dbReference type="ARBA" id="ARBA00009533"/>
    </source>
</evidence>
<dbReference type="Gene3D" id="3.90.1150.170">
    <property type="match status" value="1"/>
</dbReference>
<dbReference type="PANTHER" id="PTHR45677">
    <property type="entry name" value="GLUTAMATE DECARBOXYLASE-RELATED"/>
    <property type="match status" value="1"/>
</dbReference>
<evidence type="ECO:0000256" key="3">
    <source>
        <dbReference type="ARBA" id="ARBA00011738"/>
    </source>
</evidence>
<keyword evidence="6 8" id="KW-0456">Lyase</keyword>
<dbReference type="FunFam" id="3.40.640.10:FF:000016">
    <property type="entry name" value="Glutamate decarboxylase like 1"/>
    <property type="match status" value="1"/>
</dbReference>
<keyword evidence="9" id="KW-1185">Reference proteome</keyword>
<accession>A0A9J7NBJ4</accession>
<dbReference type="RefSeq" id="XP_035700203.1">
    <property type="nucleotide sequence ID" value="XM_035844310.1"/>
</dbReference>
<dbReference type="InterPro" id="IPR015424">
    <property type="entry name" value="PyrdxlP-dep_Trfase"/>
</dbReference>
<dbReference type="InterPro" id="IPR015421">
    <property type="entry name" value="PyrdxlP-dep_Trfase_major"/>
</dbReference>
<protein>
    <submittedName>
        <fullName evidence="10">Cysteine sulfinic acid decarboxylase-like isoform X1</fullName>
    </submittedName>
</protein>
<name>A0A9J7NBJ4_BRAFL</name>
<dbReference type="OrthoDB" id="392571at2759"/>
<dbReference type="AlphaFoldDB" id="A0A9J7NBJ4"/>
<reference evidence="9" key="1">
    <citation type="journal article" date="2020" name="Nat. Ecol. Evol.">
        <title>Deeply conserved synteny resolves early events in vertebrate evolution.</title>
        <authorList>
            <person name="Simakov O."/>
            <person name="Marletaz F."/>
            <person name="Yue J.X."/>
            <person name="O'Connell B."/>
            <person name="Jenkins J."/>
            <person name="Brandt A."/>
            <person name="Calef R."/>
            <person name="Tung C.H."/>
            <person name="Huang T.K."/>
            <person name="Schmutz J."/>
            <person name="Satoh N."/>
            <person name="Yu J.K."/>
            <person name="Putnam N.H."/>
            <person name="Green R.E."/>
            <person name="Rokhsar D.S."/>
        </authorList>
    </citation>
    <scope>NUCLEOTIDE SEQUENCE [LARGE SCALE GENOMIC DNA]</scope>
    <source>
        <strain evidence="9">S238N-H82</strain>
    </source>
</reference>
<evidence type="ECO:0000256" key="4">
    <source>
        <dbReference type="ARBA" id="ARBA00022793"/>
    </source>
</evidence>
<comment type="similarity">
    <text evidence="2 8">Belongs to the group II decarboxylase family.</text>
</comment>
<proteinExistence type="inferred from homology"/>
<reference evidence="10" key="2">
    <citation type="submission" date="2025-08" db="UniProtKB">
        <authorList>
            <consortium name="RefSeq"/>
        </authorList>
    </citation>
    <scope>IDENTIFICATION</scope>
    <source>
        <strain evidence="10">S238N-H82</strain>
        <tissue evidence="10">Testes</tissue>
    </source>
</reference>
<evidence type="ECO:0000256" key="7">
    <source>
        <dbReference type="PIRSR" id="PIRSR602129-50"/>
    </source>
</evidence>
<evidence type="ECO:0000313" key="9">
    <source>
        <dbReference type="Proteomes" id="UP000001554"/>
    </source>
</evidence>
<dbReference type="PANTHER" id="PTHR45677:SF8">
    <property type="entry name" value="CYSTEINE SULFINIC ACID DECARBOXYLASE"/>
    <property type="match status" value="1"/>
</dbReference>
<dbReference type="GO" id="GO:0019752">
    <property type="term" value="P:carboxylic acid metabolic process"/>
    <property type="evidence" value="ECO:0007669"/>
    <property type="project" value="InterPro"/>
</dbReference>
<dbReference type="InterPro" id="IPR002129">
    <property type="entry name" value="PyrdxlP-dep_de-COase"/>
</dbReference>
<dbReference type="Gene3D" id="3.40.640.10">
    <property type="entry name" value="Type I PLP-dependent aspartate aminotransferase-like (Major domain)"/>
    <property type="match status" value="1"/>
</dbReference>
<gene>
    <name evidence="10" type="primary">LOC118432702</name>
</gene>
<evidence type="ECO:0000256" key="1">
    <source>
        <dbReference type="ARBA" id="ARBA00001933"/>
    </source>
</evidence>
<evidence type="ECO:0000256" key="6">
    <source>
        <dbReference type="ARBA" id="ARBA00023239"/>
    </source>
</evidence>
<sequence>MADIAMSNILTSLEDSSFSCSCAKEMINGGIDGHLNDCSVRNLKSSLNDDTANVKAPKKDPLPKDEEDFLKAVFQVILEDGVRKGRDITQKVVDFHQPDELRTLLDLEIRDTPEDHQALIKHMKDTVKYSVRTSHPRFFNQLFSGQNTYALAGQWLTETLNTSQYTFEVAPVFTIMENVVLHKMRDIVGYSGGDGIFCPGGSISNLYALNVARYRYMPDIKKTGLFGLPRLVVFTSKQSHYSIKKAASVLGIGTNNVVLVDCDERGKMIASDLEAQILRVKAEGAVPFFVNCTSGTTVLGAYDPLDEVADICEKHGLWMHVDAAWGGGVMMSPKYRASRMRGVERSDSITWNPHKMMGAGQQCSAFLLKHENLLQHCHEAKAKYLFQQDKFYDVSYDTGDKSIQCGRKVDVFKLWLMWKAKGNQGWHEDMDAVFDKTRYLVEKVKAREGFKMVLDEPECSNVCFWYIPPSLRGKEDEADYKDKLHQVAPKIKERMVLSGTMLVGYQPLGNKPNFFRQVFSSPSVTEEDLDFLLDEIERLGEDL</sequence>